<keyword evidence="6" id="KW-0418">Kinase</keyword>
<evidence type="ECO:0000256" key="9">
    <source>
        <dbReference type="SAM" id="MobiDB-lite"/>
    </source>
</evidence>
<dbReference type="SUPFAM" id="SSF55874">
    <property type="entry name" value="ATPase domain of HSP90 chaperone/DNA topoisomerase II/histidine kinase"/>
    <property type="match status" value="1"/>
</dbReference>
<dbReference type="Pfam" id="PF07730">
    <property type="entry name" value="HisKA_3"/>
    <property type="match status" value="1"/>
</dbReference>
<keyword evidence="7" id="KW-0067">ATP-binding</keyword>
<keyword evidence="4" id="KW-0808">Transferase</keyword>
<evidence type="ECO:0000259" key="11">
    <source>
        <dbReference type="Pfam" id="PF07730"/>
    </source>
</evidence>
<dbReference type="InterPro" id="IPR036890">
    <property type="entry name" value="HATPase_C_sf"/>
</dbReference>
<dbReference type="EC" id="2.7.13.3" evidence="2"/>
<name>A0ABN6XY62_9MICO</name>
<evidence type="ECO:0000256" key="3">
    <source>
        <dbReference type="ARBA" id="ARBA00022553"/>
    </source>
</evidence>
<accession>A0ABN6XY62</accession>
<dbReference type="EMBL" id="AP027732">
    <property type="protein sequence ID" value="BDZ48872.1"/>
    <property type="molecule type" value="Genomic_DNA"/>
</dbReference>
<evidence type="ECO:0000256" key="8">
    <source>
        <dbReference type="ARBA" id="ARBA00023012"/>
    </source>
</evidence>
<keyword evidence="3" id="KW-0597">Phosphoprotein</keyword>
<feature type="transmembrane region" description="Helical" evidence="10">
    <location>
        <begin position="143"/>
        <end position="164"/>
    </location>
</feature>
<dbReference type="Proteomes" id="UP001321486">
    <property type="component" value="Chromosome"/>
</dbReference>
<feature type="transmembrane region" description="Helical" evidence="10">
    <location>
        <begin position="33"/>
        <end position="52"/>
    </location>
</feature>
<keyword evidence="10" id="KW-0472">Membrane</keyword>
<comment type="catalytic activity">
    <reaction evidence="1">
        <text>ATP + protein L-histidine = ADP + protein N-phospho-L-histidine.</text>
        <dbReference type="EC" id="2.7.13.3"/>
    </reaction>
</comment>
<evidence type="ECO:0000256" key="7">
    <source>
        <dbReference type="ARBA" id="ARBA00022840"/>
    </source>
</evidence>
<evidence type="ECO:0000256" key="2">
    <source>
        <dbReference type="ARBA" id="ARBA00012438"/>
    </source>
</evidence>
<keyword evidence="5" id="KW-0547">Nucleotide-binding</keyword>
<evidence type="ECO:0000256" key="10">
    <source>
        <dbReference type="SAM" id="Phobius"/>
    </source>
</evidence>
<dbReference type="PANTHER" id="PTHR24421">
    <property type="entry name" value="NITRATE/NITRITE SENSOR PROTEIN NARX-RELATED"/>
    <property type="match status" value="1"/>
</dbReference>
<evidence type="ECO:0000313" key="12">
    <source>
        <dbReference type="EMBL" id="BDZ48872.1"/>
    </source>
</evidence>
<dbReference type="InterPro" id="IPR011712">
    <property type="entry name" value="Sig_transdc_His_kin_sub3_dim/P"/>
</dbReference>
<organism evidence="12 13">
    <name type="scientific">Frondihabitans sucicola</name>
    <dbReference type="NCBI Taxonomy" id="1268041"/>
    <lineage>
        <taxon>Bacteria</taxon>
        <taxon>Bacillati</taxon>
        <taxon>Actinomycetota</taxon>
        <taxon>Actinomycetes</taxon>
        <taxon>Micrococcales</taxon>
        <taxon>Microbacteriaceae</taxon>
        <taxon>Frondihabitans</taxon>
    </lineage>
</organism>
<feature type="domain" description="Signal transduction histidine kinase subgroup 3 dimerisation and phosphoacceptor" evidence="11">
    <location>
        <begin position="226"/>
        <end position="291"/>
    </location>
</feature>
<sequence length="438" mass="46069">MTRGQDPAAASRNVPDNGRVTTQNPSRTPIGEVLWRGLPSLLVIVVAAGLALGEVAQRSAVGRDVLGGSSLVHGPVVLVVVLVAAQGILLWWRQRFAGSVLLAVTVIDMALLVVTRGDLGVGSIAVLVAAYVLGLRSLGRPDLLILTGAAAVSTVAAWIAYAGGDTVPRGLELPLAVFRTLLTYLLPVLIAHLVGTRARILEGLRERAEYAERERALLAREAVEKERTLMARELHDIAAHHLSGMILGSQAARALVDADPTRAGEYMGDVAREAQQTLANLRQTVGLLRTDSEGSRSPAPDIGQIPDLVESLTAAGMDIDLRTTGTPRPLGPVAEISAYRMVQESLVNARRHAPAARCTVLLAYRDGGADITVTNERATRPAGPGGGGGFGLVGMEERAVLTGARLTTGPTAEGGWENHLVLPPQDTPGSFFRTGEDS</sequence>
<feature type="transmembrane region" description="Helical" evidence="10">
    <location>
        <begin position="176"/>
        <end position="195"/>
    </location>
</feature>
<protein>
    <recommendedName>
        <fullName evidence="2">histidine kinase</fullName>
        <ecNumber evidence="2">2.7.13.3</ecNumber>
    </recommendedName>
</protein>
<dbReference type="PANTHER" id="PTHR24421:SF10">
    <property type="entry name" value="NITRATE_NITRITE SENSOR PROTEIN NARQ"/>
    <property type="match status" value="1"/>
</dbReference>
<keyword evidence="13" id="KW-1185">Reference proteome</keyword>
<feature type="transmembrane region" description="Helical" evidence="10">
    <location>
        <begin position="119"/>
        <end position="136"/>
    </location>
</feature>
<keyword evidence="10" id="KW-1133">Transmembrane helix</keyword>
<evidence type="ECO:0000256" key="1">
    <source>
        <dbReference type="ARBA" id="ARBA00000085"/>
    </source>
</evidence>
<evidence type="ECO:0000313" key="13">
    <source>
        <dbReference type="Proteomes" id="UP001321486"/>
    </source>
</evidence>
<evidence type="ECO:0000256" key="6">
    <source>
        <dbReference type="ARBA" id="ARBA00022777"/>
    </source>
</evidence>
<reference evidence="13" key="1">
    <citation type="journal article" date="2019" name="Int. J. Syst. Evol. Microbiol.">
        <title>The Global Catalogue of Microorganisms (GCM) 10K type strain sequencing project: providing services to taxonomists for standard genome sequencing and annotation.</title>
        <authorList>
            <consortium name="The Broad Institute Genomics Platform"/>
            <consortium name="The Broad Institute Genome Sequencing Center for Infectious Disease"/>
            <person name="Wu L."/>
            <person name="Ma J."/>
        </authorList>
    </citation>
    <scope>NUCLEOTIDE SEQUENCE [LARGE SCALE GENOMIC DNA]</scope>
    <source>
        <strain evidence="13">NBRC 108728</strain>
    </source>
</reference>
<keyword evidence="8" id="KW-0902">Two-component regulatory system</keyword>
<dbReference type="InterPro" id="IPR050482">
    <property type="entry name" value="Sensor_HK_TwoCompSys"/>
</dbReference>
<feature type="region of interest" description="Disordered" evidence="9">
    <location>
        <begin position="1"/>
        <end position="25"/>
    </location>
</feature>
<feature type="transmembrane region" description="Helical" evidence="10">
    <location>
        <begin position="96"/>
        <end position="113"/>
    </location>
</feature>
<proteinExistence type="predicted"/>
<gene>
    <name evidence="12" type="ORF">GCM10025867_11130</name>
</gene>
<dbReference type="CDD" id="cd16917">
    <property type="entry name" value="HATPase_UhpB-NarQ-NarX-like"/>
    <property type="match status" value="1"/>
</dbReference>
<evidence type="ECO:0000256" key="5">
    <source>
        <dbReference type="ARBA" id="ARBA00022741"/>
    </source>
</evidence>
<dbReference type="Gene3D" id="1.20.5.1930">
    <property type="match status" value="1"/>
</dbReference>
<feature type="transmembrane region" description="Helical" evidence="10">
    <location>
        <begin position="72"/>
        <end position="91"/>
    </location>
</feature>
<evidence type="ECO:0000256" key="4">
    <source>
        <dbReference type="ARBA" id="ARBA00022679"/>
    </source>
</evidence>
<dbReference type="Gene3D" id="3.30.565.10">
    <property type="entry name" value="Histidine kinase-like ATPase, C-terminal domain"/>
    <property type="match status" value="1"/>
</dbReference>
<keyword evidence="10" id="KW-0812">Transmembrane</keyword>